<dbReference type="Gene3D" id="3.40.390.10">
    <property type="entry name" value="Collagenase (Catalytic Domain)"/>
    <property type="match status" value="1"/>
</dbReference>
<dbReference type="PANTHER" id="PTHR43660:SF1">
    <property type="entry name" value="DIPEPTIDYL CARBOXYPEPTIDASE"/>
    <property type="match status" value="1"/>
</dbReference>
<keyword evidence="3 7" id="KW-0479">Metal-binding</keyword>
<comment type="similarity">
    <text evidence="1 7">Belongs to the peptidase M3 family.</text>
</comment>
<dbReference type="AlphaFoldDB" id="A0AAW6TSW4"/>
<keyword evidence="4 7" id="KW-0378">Hydrolase</keyword>
<proteinExistence type="inferred from homology"/>
<dbReference type="RefSeq" id="WP_349244075.1">
    <property type="nucleotide sequence ID" value="NZ_JASCXX010000006.1"/>
</dbReference>
<dbReference type="FunFam" id="3.40.390.10:FF:000009">
    <property type="entry name" value="Oligopeptidase A"/>
    <property type="match status" value="1"/>
</dbReference>
<dbReference type="InterPro" id="IPR001567">
    <property type="entry name" value="Pept_M3A_M3B_dom"/>
</dbReference>
<evidence type="ECO:0000259" key="8">
    <source>
        <dbReference type="Pfam" id="PF01432"/>
    </source>
</evidence>
<feature type="domain" description="Peptidase M3A/M3B catalytic" evidence="8">
    <location>
        <begin position="277"/>
        <end position="723"/>
    </location>
</feature>
<evidence type="ECO:0000313" key="10">
    <source>
        <dbReference type="Proteomes" id="UP001431776"/>
    </source>
</evidence>
<evidence type="ECO:0000313" key="9">
    <source>
        <dbReference type="EMBL" id="MDI6448665.1"/>
    </source>
</evidence>
<dbReference type="EC" id="3.4.24.-" evidence="9"/>
<evidence type="ECO:0000256" key="1">
    <source>
        <dbReference type="ARBA" id="ARBA00006040"/>
    </source>
</evidence>
<dbReference type="InterPro" id="IPR024079">
    <property type="entry name" value="MetalloPept_cat_dom_sf"/>
</dbReference>
<dbReference type="PANTHER" id="PTHR43660">
    <property type="entry name" value="DIPEPTIDYL CARBOXYPEPTIDASE"/>
    <property type="match status" value="1"/>
</dbReference>
<accession>A0AAW6TSW4</accession>
<sequence length="726" mass="82607">MKRSSYAAWLWGTLMTGFFTVGLHPLYAADGSGPDASPLPSESNTAASAGRDNPLLADWDTPFGVPPFVRIAEDHYFPAFEAAIAQTRRQVDAIATDHRPATFANTIEALDASGELLDRVGGVFYNLRSAETTDRLQEIARQVAPLTSALQDDILLNEQLFAGVKAVWEQRDALDLTAEQRRLLDETHKRFVRGGANLPAEQKTRLRAINEELSLLGLQFGDNVLKETNAYRLVIEERKDLAGLPENLVTAAADAARQAGMEGKWVFTVHAPSIWPFLTYAENRELRRQIFTAYIQRGDNGNEYDNKSVLVRIAALRAERARLLGYSDHAHFVLEERMAKDADGVYGLLNQLWPPALAVAKKEAADLQALIRQEGHDFKLEPWDWWFYTEKIRRARYNLDENELRAYFTLENTLRGAYRVAERLYGLRFVERTDLPKYHPEVRTFEVKDADGSHLGVFFVDFHPRPGKRGGAWASAFRRQHVRDGRDIRPLVVNVCNFTRPAGDAPALLGLREVETLFHEFGHGLHSLLARIQYKSLGSVPRDFVELPSQIMEHWAMEPEVLRMYARHWKTDEPIPDELIERIERAERFNQGFITTEYLAASFLDMDWHTLTNVEDVDAVRFEDAALERIGLIPEIVTRYRSTYFQHIFAGGYSAGYYSYIWSEVLDTDAFQAFKERGIFDPATARSFRTNILERGGTADAMEMYKAFRGREPSVGPLLEKRGLNN</sequence>
<organism evidence="9 10">
    <name type="scientific">Anaerobaca lacustris</name>
    <dbReference type="NCBI Taxonomy" id="3044600"/>
    <lineage>
        <taxon>Bacteria</taxon>
        <taxon>Pseudomonadati</taxon>
        <taxon>Planctomycetota</taxon>
        <taxon>Phycisphaerae</taxon>
        <taxon>Sedimentisphaerales</taxon>
        <taxon>Anaerobacaceae</taxon>
        <taxon>Anaerobaca</taxon>
    </lineage>
</organism>
<reference evidence="9" key="1">
    <citation type="submission" date="2023-05" db="EMBL/GenBank/DDBJ databases">
        <title>Anaerotaeda fermentans gen. nov., sp. nov., a novel anaerobic planctomycete of the new family within the order Sedimentisphaerales isolated from Taman Peninsula, Russia.</title>
        <authorList>
            <person name="Khomyakova M.A."/>
            <person name="Merkel A.Y."/>
            <person name="Slobodkin A.I."/>
        </authorList>
    </citation>
    <scope>NUCLEOTIDE SEQUENCE</scope>
    <source>
        <strain evidence="9">M17dextr</strain>
    </source>
</reference>
<dbReference type="GO" id="GO:0005829">
    <property type="term" value="C:cytosol"/>
    <property type="evidence" value="ECO:0007669"/>
    <property type="project" value="UniProtKB-ARBA"/>
</dbReference>
<evidence type="ECO:0000256" key="4">
    <source>
        <dbReference type="ARBA" id="ARBA00022801"/>
    </source>
</evidence>
<evidence type="ECO:0000256" key="2">
    <source>
        <dbReference type="ARBA" id="ARBA00022670"/>
    </source>
</evidence>
<dbReference type="EMBL" id="JASCXX010000006">
    <property type="protein sequence ID" value="MDI6448665.1"/>
    <property type="molecule type" value="Genomic_DNA"/>
</dbReference>
<dbReference type="InterPro" id="IPR045090">
    <property type="entry name" value="Pept_M3A_M3B"/>
</dbReference>
<protein>
    <submittedName>
        <fullName evidence="9">M3 family metallopeptidase</fullName>
        <ecNumber evidence="9">3.4.24.-</ecNumber>
    </submittedName>
</protein>
<keyword evidence="10" id="KW-1185">Reference proteome</keyword>
<name>A0AAW6TSW4_9BACT</name>
<gene>
    <name evidence="9" type="ORF">QJ522_06385</name>
</gene>
<dbReference type="Gene3D" id="1.10.1370.10">
    <property type="entry name" value="Neurolysin, domain 3"/>
    <property type="match status" value="1"/>
</dbReference>
<dbReference type="GO" id="GO:0046872">
    <property type="term" value="F:metal ion binding"/>
    <property type="evidence" value="ECO:0007669"/>
    <property type="project" value="UniProtKB-UniRule"/>
</dbReference>
<evidence type="ECO:0000256" key="7">
    <source>
        <dbReference type="RuleBase" id="RU003435"/>
    </source>
</evidence>
<keyword evidence="2 7" id="KW-0645">Protease</keyword>
<evidence type="ECO:0000256" key="5">
    <source>
        <dbReference type="ARBA" id="ARBA00022833"/>
    </source>
</evidence>
<comment type="cofactor">
    <cofactor evidence="7">
        <name>Zn(2+)</name>
        <dbReference type="ChEBI" id="CHEBI:29105"/>
    </cofactor>
    <text evidence="7">Binds 1 zinc ion.</text>
</comment>
<dbReference type="Proteomes" id="UP001431776">
    <property type="component" value="Unassembled WGS sequence"/>
</dbReference>
<evidence type="ECO:0000256" key="3">
    <source>
        <dbReference type="ARBA" id="ARBA00022723"/>
    </source>
</evidence>
<dbReference type="Pfam" id="PF01432">
    <property type="entry name" value="Peptidase_M3"/>
    <property type="match status" value="1"/>
</dbReference>
<dbReference type="GO" id="GO:0004180">
    <property type="term" value="F:carboxypeptidase activity"/>
    <property type="evidence" value="ECO:0007669"/>
    <property type="project" value="TreeGrafter"/>
</dbReference>
<keyword evidence="6 7" id="KW-0482">Metalloprotease</keyword>
<dbReference type="GO" id="GO:0004222">
    <property type="term" value="F:metalloendopeptidase activity"/>
    <property type="evidence" value="ECO:0007669"/>
    <property type="project" value="InterPro"/>
</dbReference>
<dbReference type="CDD" id="cd06456">
    <property type="entry name" value="M3A_DCP"/>
    <property type="match status" value="1"/>
</dbReference>
<dbReference type="SUPFAM" id="SSF55486">
    <property type="entry name" value="Metalloproteases ('zincins'), catalytic domain"/>
    <property type="match status" value="1"/>
</dbReference>
<keyword evidence="5 7" id="KW-0862">Zinc</keyword>
<dbReference type="InterPro" id="IPR034005">
    <property type="entry name" value="M3A_DCP"/>
</dbReference>
<evidence type="ECO:0000256" key="6">
    <source>
        <dbReference type="ARBA" id="ARBA00023049"/>
    </source>
</evidence>
<comment type="caution">
    <text evidence="9">The sequence shown here is derived from an EMBL/GenBank/DDBJ whole genome shotgun (WGS) entry which is preliminary data.</text>
</comment>
<dbReference type="GO" id="GO:0006508">
    <property type="term" value="P:proteolysis"/>
    <property type="evidence" value="ECO:0007669"/>
    <property type="project" value="UniProtKB-KW"/>
</dbReference>
<dbReference type="Gene3D" id="1.10.1370.40">
    <property type="match status" value="1"/>
</dbReference>
<dbReference type="InterPro" id="IPR024077">
    <property type="entry name" value="Neurolysin/TOP_dom2"/>
</dbReference>